<dbReference type="PANTHER" id="PTHR10219">
    <property type="entry name" value="GLYCOLIPID TRANSFER PROTEIN-RELATED"/>
    <property type="match status" value="1"/>
</dbReference>
<feature type="compositionally biased region" description="Pro residues" evidence="7">
    <location>
        <begin position="239"/>
        <end position="248"/>
    </location>
</feature>
<proteinExistence type="predicted"/>
<dbReference type="GO" id="GO:0005829">
    <property type="term" value="C:cytosol"/>
    <property type="evidence" value="ECO:0007669"/>
    <property type="project" value="TreeGrafter"/>
</dbReference>
<keyword evidence="8" id="KW-1133">Transmembrane helix</keyword>
<dbReference type="Pfam" id="PF08718">
    <property type="entry name" value="GLTP"/>
    <property type="match status" value="1"/>
</dbReference>
<dbReference type="STRING" id="400727.A0A2T7PWB8"/>
<feature type="region of interest" description="Disordered" evidence="7">
    <location>
        <begin position="497"/>
        <end position="634"/>
    </location>
</feature>
<dbReference type="GO" id="GO:1902387">
    <property type="term" value="F:ceramide 1-phosphate binding"/>
    <property type="evidence" value="ECO:0007669"/>
    <property type="project" value="TreeGrafter"/>
</dbReference>
<evidence type="ECO:0000256" key="8">
    <source>
        <dbReference type="SAM" id="Phobius"/>
    </source>
</evidence>
<keyword evidence="4" id="KW-0813">Transport</keyword>
<feature type="domain" description="PH" evidence="9">
    <location>
        <begin position="304"/>
        <end position="398"/>
    </location>
</feature>
<dbReference type="OrthoDB" id="6158295at2759"/>
<dbReference type="InterPro" id="IPR036497">
    <property type="entry name" value="GLTP_sf"/>
</dbReference>
<evidence type="ECO:0000313" key="10">
    <source>
        <dbReference type="EMBL" id="PVD37721.1"/>
    </source>
</evidence>
<feature type="compositionally biased region" description="Basic and acidic residues" evidence="7">
    <location>
        <begin position="621"/>
        <end position="634"/>
    </location>
</feature>
<evidence type="ECO:0000256" key="5">
    <source>
        <dbReference type="ARBA" id="ARBA00023034"/>
    </source>
</evidence>
<accession>A0A2T7PWB8</accession>
<dbReference type="AlphaFoldDB" id="A0A2T7PWB8"/>
<reference evidence="10 11" key="1">
    <citation type="submission" date="2018-04" db="EMBL/GenBank/DDBJ databases">
        <title>The genome of golden apple snail Pomacea canaliculata provides insight into stress tolerance and invasive adaptation.</title>
        <authorList>
            <person name="Liu C."/>
            <person name="Liu B."/>
            <person name="Ren Y."/>
            <person name="Zhang Y."/>
            <person name="Wang H."/>
            <person name="Li S."/>
            <person name="Jiang F."/>
            <person name="Yin L."/>
            <person name="Zhang G."/>
            <person name="Qian W."/>
            <person name="Fan W."/>
        </authorList>
    </citation>
    <scope>NUCLEOTIDE SEQUENCE [LARGE SCALE GENOMIC DNA]</scope>
    <source>
        <strain evidence="10">SZHN2017</strain>
        <tissue evidence="10">Muscle</tissue>
    </source>
</reference>
<dbReference type="Gene3D" id="2.30.29.30">
    <property type="entry name" value="Pleckstrin-homology domain (PH domain)/Phosphotyrosine-binding domain (PTB)"/>
    <property type="match status" value="1"/>
</dbReference>
<evidence type="ECO:0000256" key="2">
    <source>
        <dbReference type="ARBA" id="ARBA00004198"/>
    </source>
</evidence>
<dbReference type="EMBL" id="PZQS01000001">
    <property type="protein sequence ID" value="PVD37721.1"/>
    <property type="molecule type" value="Genomic_DNA"/>
</dbReference>
<feature type="region of interest" description="Disordered" evidence="7">
    <location>
        <begin position="239"/>
        <end position="309"/>
    </location>
</feature>
<evidence type="ECO:0000313" key="11">
    <source>
        <dbReference type="Proteomes" id="UP000245119"/>
    </source>
</evidence>
<feature type="region of interest" description="Disordered" evidence="7">
    <location>
        <begin position="128"/>
        <end position="221"/>
    </location>
</feature>
<dbReference type="SUPFAM" id="SSF110004">
    <property type="entry name" value="Glycolipid transfer protein, GLTP"/>
    <property type="match status" value="1"/>
</dbReference>
<feature type="compositionally biased region" description="Low complexity" evidence="7">
    <location>
        <begin position="285"/>
        <end position="297"/>
    </location>
</feature>
<dbReference type="FunFam" id="2.30.29.30:FF:000085">
    <property type="entry name" value="Pleckstrin homology domain-containing family A member 8"/>
    <property type="match status" value="1"/>
</dbReference>
<evidence type="ECO:0000256" key="1">
    <source>
        <dbReference type="ARBA" id="ARBA00004170"/>
    </source>
</evidence>
<dbReference type="SMART" id="SM00233">
    <property type="entry name" value="PH"/>
    <property type="match status" value="1"/>
</dbReference>
<keyword evidence="8" id="KW-0812">Transmembrane</keyword>
<dbReference type="Gene3D" id="1.10.3520.10">
    <property type="entry name" value="Glycolipid transfer protein"/>
    <property type="match status" value="1"/>
</dbReference>
<name>A0A2T7PWB8_POMCA</name>
<comment type="subcellular location">
    <subcellularLocation>
        <location evidence="2">Golgi apparatus</location>
        <location evidence="2">trans-Golgi network membrane</location>
    </subcellularLocation>
    <subcellularLocation>
        <location evidence="1">Membrane</location>
        <topology evidence="1">Peripheral membrane protein</topology>
    </subcellularLocation>
</comment>
<feature type="compositionally biased region" description="Polar residues" evidence="7">
    <location>
        <begin position="518"/>
        <end position="533"/>
    </location>
</feature>
<dbReference type="InterPro" id="IPR001849">
    <property type="entry name" value="PH_domain"/>
</dbReference>
<feature type="compositionally biased region" description="Low complexity" evidence="7">
    <location>
        <begin position="497"/>
        <end position="515"/>
    </location>
</feature>
<feature type="compositionally biased region" description="Pro residues" evidence="7">
    <location>
        <begin position="188"/>
        <end position="221"/>
    </location>
</feature>
<feature type="compositionally biased region" description="Polar residues" evidence="7">
    <location>
        <begin position="553"/>
        <end position="570"/>
    </location>
</feature>
<comment type="caution">
    <text evidence="10">The sequence shown here is derived from an EMBL/GenBank/DDBJ whole genome shotgun (WGS) entry which is preliminary data.</text>
</comment>
<dbReference type="PROSITE" id="PS50003">
    <property type="entry name" value="PH_DOMAIN"/>
    <property type="match status" value="1"/>
</dbReference>
<dbReference type="PANTHER" id="PTHR10219:SF25">
    <property type="entry name" value="PLECKSTRIN HOMOLOGY DOMAIN-CONTAINING FAMILY A MEMBER 8"/>
    <property type="match status" value="1"/>
</dbReference>
<evidence type="ECO:0000256" key="6">
    <source>
        <dbReference type="ARBA" id="ARBA00023136"/>
    </source>
</evidence>
<dbReference type="InterPro" id="IPR011993">
    <property type="entry name" value="PH-like_dom_sf"/>
</dbReference>
<evidence type="ECO:0000259" key="9">
    <source>
        <dbReference type="PROSITE" id="PS50003"/>
    </source>
</evidence>
<dbReference type="GO" id="GO:0005794">
    <property type="term" value="C:Golgi apparatus"/>
    <property type="evidence" value="ECO:0007669"/>
    <property type="project" value="UniProtKB-SubCell"/>
</dbReference>
<dbReference type="InterPro" id="IPR014830">
    <property type="entry name" value="Glycolipid_transfer_prot_dom"/>
</dbReference>
<feature type="transmembrane region" description="Helical" evidence="8">
    <location>
        <begin position="95"/>
        <end position="115"/>
    </location>
</feature>
<sequence>MHKAVEVVAVGAAEQAGSFLYEELGLTDSQYTQVGINDFYKPPNSSRVYGYFICPLDDQPENYTWCCGPSNQEFCCHANYYGRQPGGTSSGTSPFIIVGLIVAVIVVIAIAVTCYKKRKAGRKLLKSFSKKSSSHGGATELTDPQLAVPLKEYEPPPAYPEQGAPMPYGETKSGYPPSDVQYPMQPGTCPPAGPYPPPGPYPAPTDPYPAPTGPYPAPTGPYPAPTGPYPAPAGPYPAPAGPYPPSAEPYPQETPGTAPYPLAPDSYPPQTPSCPSDEADAASVPYGTAPYPAGPAGTPQPPSSGQFGGYGTQHGYSSCWQPRWFVLESGVLSYYKSQEDVNNGCKGSIKMSACDIKVHPTDNTRLDLIIPGEQHYYVKAAQPQERQSWLIALGSAKATYGQPPNQEPSGGGDSAGDTVRAKKSELRLYCDLLMQQVHSVKQSITQKDSEKVWVPDFEKLNEATSLLSATCDTFIQTLDEVMKIVHDVTHVTEIVHPSSPKRLSSASSRLAVSRSDSQEISVRSRLPSTSSLEGPSLIRSRRKSSAEGDSVHSDSAVSEPSSTLISSSHVGSCKDSPRINHTAAERERGFEAGVKINPGPSVGNCSHGIENGTEGSGRPAVDAKSDDGEGSDDFKDAIDVRTPTFFSAMSTSFANVRLLDDNGVPVQPFLDACKELVPIFDKLNSTAFAPVKMDFSGNIRKIQQKHLSSAGSAAGFLSLQSMVLSEVRLRQHTNSNSATVALCWLKRGLEFIREFLREICSGGPDLSECASNAYGRTLKKYHGWVVRGVFAVAVKALPYRDEFLCHLAAEEIDTVDESFLSSLMNDMEVYLQHMNNIILVISQFYTAHNLDVEEQV</sequence>
<keyword evidence="11" id="KW-1185">Reference proteome</keyword>
<dbReference type="GO" id="GO:0016020">
    <property type="term" value="C:membrane"/>
    <property type="evidence" value="ECO:0007669"/>
    <property type="project" value="UniProtKB-SubCell"/>
</dbReference>
<dbReference type="Pfam" id="PF00169">
    <property type="entry name" value="PH"/>
    <property type="match status" value="1"/>
</dbReference>
<evidence type="ECO:0000256" key="7">
    <source>
        <dbReference type="SAM" id="MobiDB-lite"/>
    </source>
</evidence>
<keyword evidence="5" id="KW-0333">Golgi apparatus</keyword>
<evidence type="ECO:0000256" key="4">
    <source>
        <dbReference type="ARBA" id="ARBA00022448"/>
    </source>
</evidence>
<organism evidence="10 11">
    <name type="scientific">Pomacea canaliculata</name>
    <name type="common">Golden apple snail</name>
    <dbReference type="NCBI Taxonomy" id="400727"/>
    <lineage>
        <taxon>Eukaryota</taxon>
        <taxon>Metazoa</taxon>
        <taxon>Spiralia</taxon>
        <taxon>Lophotrochozoa</taxon>
        <taxon>Mollusca</taxon>
        <taxon>Gastropoda</taxon>
        <taxon>Caenogastropoda</taxon>
        <taxon>Architaenioglossa</taxon>
        <taxon>Ampullarioidea</taxon>
        <taxon>Ampullariidae</taxon>
        <taxon>Pomacea</taxon>
    </lineage>
</organism>
<protein>
    <recommendedName>
        <fullName evidence="3">Pleckstrin homology domain-containing family A member 8</fullName>
    </recommendedName>
</protein>
<dbReference type="FunFam" id="1.10.3520.10:FF:000001">
    <property type="entry name" value="Pleckstrin domain-containing family A member 8"/>
    <property type="match status" value="1"/>
</dbReference>
<dbReference type="SUPFAM" id="SSF50729">
    <property type="entry name" value="PH domain-like"/>
    <property type="match status" value="1"/>
</dbReference>
<dbReference type="GO" id="GO:1902388">
    <property type="term" value="F:ceramide 1-phosphate transfer activity"/>
    <property type="evidence" value="ECO:0007669"/>
    <property type="project" value="TreeGrafter"/>
</dbReference>
<evidence type="ECO:0000256" key="3">
    <source>
        <dbReference type="ARBA" id="ARBA00016588"/>
    </source>
</evidence>
<keyword evidence="6 8" id="KW-0472">Membrane</keyword>
<dbReference type="Proteomes" id="UP000245119">
    <property type="component" value="Linkage Group LG1"/>
</dbReference>
<feature type="compositionally biased region" description="Basic and acidic residues" evidence="7">
    <location>
        <begin position="575"/>
        <end position="590"/>
    </location>
</feature>
<gene>
    <name evidence="10" type="ORF">C0Q70_00322</name>
</gene>